<accession>K2QG17</accession>
<keyword evidence="3" id="KW-1185">Reference proteome</keyword>
<evidence type="ECO:0000313" key="3">
    <source>
        <dbReference type="Proteomes" id="UP000007360"/>
    </source>
</evidence>
<dbReference type="InterPro" id="IPR008947">
    <property type="entry name" value="PLipase_C/P1_nuclease_dom_sf"/>
</dbReference>
<reference evidence="2 3" key="1">
    <citation type="journal article" date="2012" name="J. Bacteriol.">
        <title>Draft genome sequence of Methanobacterium formicicum DSM 3637, an archaebacterium isolated from the methane producer amoeba Pelomyxa palustris.</title>
        <authorList>
            <person name="Gutierrez G."/>
        </authorList>
    </citation>
    <scope>NUCLEOTIDE SEQUENCE [LARGE SCALE GENOMIC DNA]</scope>
    <source>
        <strain evidence="3">DSM 3637 / PP1</strain>
    </source>
</reference>
<feature type="domain" description="Phospholipase C/D" evidence="1">
    <location>
        <begin position="30"/>
        <end position="178"/>
    </location>
</feature>
<dbReference type="GO" id="GO:0016788">
    <property type="term" value="F:hydrolase activity, acting on ester bonds"/>
    <property type="evidence" value="ECO:0007669"/>
    <property type="project" value="InterPro"/>
</dbReference>
<protein>
    <recommendedName>
        <fullName evidence="1">Phospholipase C/D domain-containing protein</fullName>
    </recommendedName>
</protein>
<dbReference type="SUPFAM" id="SSF48537">
    <property type="entry name" value="Phospholipase C/P1 nuclease"/>
    <property type="match status" value="1"/>
</dbReference>
<gene>
    <name evidence="2" type="ORF">A994_02030</name>
</gene>
<organism evidence="2 3">
    <name type="scientific">Methanobacterium formicicum (strain DSM 3637 / PP1)</name>
    <dbReference type="NCBI Taxonomy" id="1204725"/>
    <lineage>
        <taxon>Archaea</taxon>
        <taxon>Methanobacteriati</taxon>
        <taxon>Methanobacteriota</taxon>
        <taxon>Methanomada group</taxon>
        <taxon>Methanobacteria</taxon>
        <taxon>Methanobacteriales</taxon>
        <taxon>Methanobacteriaceae</taxon>
        <taxon>Methanobacterium</taxon>
    </lineage>
</organism>
<evidence type="ECO:0000259" key="1">
    <source>
        <dbReference type="Pfam" id="PF00882"/>
    </source>
</evidence>
<dbReference type="InterPro" id="IPR029002">
    <property type="entry name" value="PLPC/GPLD1"/>
</dbReference>
<dbReference type="PATRIC" id="fig|1204725.3.peg.409"/>
<dbReference type="AlphaFoldDB" id="K2QG17"/>
<dbReference type="EMBL" id="AMPO01000001">
    <property type="protein sequence ID" value="EKF87026.1"/>
    <property type="molecule type" value="Genomic_DNA"/>
</dbReference>
<proteinExistence type="predicted"/>
<dbReference type="Proteomes" id="UP000007360">
    <property type="component" value="Unassembled WGS sequence"/>
</dbReference>
<evidence type="ECO:0000313" key="2">
    <source>
        <dbReference type="EMBL" id="EKF87026.1"/>
    </source>
</evidence>
<dbReference type="RefSeq" id="WP_004029601.1">
    <property type="nucleotide sequence ID" value="NZ_AMPO01000001.1"/>
</dbReference>
<name>K2QG17_METFP</name>
<sequence length="196" mass="22443">MKKPFVMIFITLTAFLALVQPVSAWAAPNHYEIAEEVYYSLPADAQNNLDLSKMLDGADDPDYKFFDYEYHRYPASEEKINYWLLEGREYYQEGDYKQASYCFGVATHYISDSVCPPHSGSGHSGYEHTKCELQAMLLEPHITDKTGNWDNELTADNQMSANAWEQWLKTDDDEYIQECLNKAADLSYQAVNSAVS</sequence>
<dbReference type="Pfam" id="PF00882">
    <property type="entry name" value="Zn_dep_PLPC"/>
    <property type="match status" value="1"/>
</dbReference>
<dbReference type="Gene3D" id="1.10.575.10">
    <property type="entry name" value="P1 Nuclease"/>
    <property type="match status" value="1"/>
</dbReference>
<comment type="caution">
    <text evidence="2">The sequence shown here is derived from an EMBL/GenBank/DDBJ whole genome shotgun (WGS) entry which is preliminary data.</text>
</comment>
<dbReference type="OrthoDB" id="80523at2157"/>